<feature type="chain" id="PRO_5011574420" evidence="2">
    <location>
        <begin position="20"/>
        <end position="193"/>
    </location>
</feature>
<feature type="transmembrane region" description="Helical" evidence="1">
    <location>
        <begin position="134"/>
        <end position="153"/>
    </location>
</feature>
<reference evidence="3 4" key="1">
    <citation type="submission" date="2016-10" db="EMBL/GenBank/DDBJ databases">
        <authorList>
            <person name="de Groot N.N."/>
        </authorList>
    </citation>
    <scope>NUCLEOTIDE SEQUENCE [LARGE SCALE GENOMIC DNA]</scope>
    <source>
        <strain evidence="3 4">47C3B</strain>
    </source>
</reference>
<evidence type="ECO:0000313" key="4">
    <source>
        <dbReference type="Proteomes" id="UP000199072"/>
    </source>
</evidence>
<keyword evidence="1" id="KW-0812">Transmembrane</keyword>
<evidence type="ECO:0000313" key="3">
    <source>
        <dbReference type="EMBL" id="SDE21427.1"/>
    </source>
</evidence>
<dbReference type="Proteomes" id="UP000199072">
    <property type="component" value="Unassembled WGS sequence"/>
</dbReference>
<protein>
    <submittedName>
        <fullName evidence="3">Uncharacterized protein</fullName>
    </submittedName>
</protein>
<keyword evidence="1" id="KW-0472">Membrane</keyword>
<accession>A0A1G7B3K5</accession>
<organism evidence="3 4">
    <name type="scientific">Mucilaginibacter pineti</name>
    <dbReference type="NCBI Taxonomy" id="1391627"/>
    <lineage>
        <taxon>Bacteria</taxon>
        <taxon>Pseudomonadati</taxon>
        <taxon>Bacteroidota</taxon>
        <taxon>Sphingobacteriia</taxon>
        <taxon>Sphingobacteriales</taxon>
        <taxon>Sphingobacteriaceae</taxon>
        <taxon>Mucilaginibacter</taxon>
    </lineage>
</organism>
<gene>
    <name evidence="3" type="ORF">SAMN05216464_104380</name>
</gene>
<sequence length="193" mass="20911">MKKLITTILCFVGIASAFATQDQFRTELKGKKRDSTQAAIIRKQDSIIVISTNISTLSINKEKNKVAIDSLTKKKEIMSAQINELKKVNTTVQNDEEQSNTLSISILIFGAVLIALILAFGSRNKSSDNDSFHTYKLVGIMFIGTVSVFLIPAGFNTTQITPIVGLLGTLAGYLVGSSNQTNVATKPKVPSEN</sequence>
<feature type="transmembrane region" description="Helical" evidence="1">
    <location>
        <begin position="102"/>
        <end position="122"/>
    </location>
</feature>
<keyword evidence="1" id="KW-1133">Transmembrane helix</keyword>
<evidence type="ECO:0000256" key="1">
    <source>
        <dbReference type="SAM" id="Phobius"/>
    </source>
</evidence>
<feature type="signal peptide" evidence="2">
    <location>
        <begin position="1"/>
        <end position="19"/>
    </location>
</feature>
<keyword evidence="2" id="KW-0732">Signal</keyword>
<keyword evidence="4" id="KW-1185">Reference proteome</keyword>
<dbReference type="RefSeq" id="WP_091149571.1">
    <property type="nucleotide sequence ID" value="NZ_FNAI01000004.1"/>
</dbReference>
<dbReference type="EMBL" id="FNAI01000004">
    <property type="protein sequence ID" value="SDE21427.1"/>
    <property type="molecule type" value="Genomic_DNA"/>
</dbReference>
<dbReference type="AlphaFoldDB" id="A0A1G7B3K5"/>
<dbReference type="OrthoDB" id="1496099at2"/>
<evidence type="ECO:0000256" key="2">
    <source>
        <dbReference type="SAM" id="SignalP"/>
    </source>
</evidence>
<proteinExistence type="predicted"/>
<name>A0A1G7B3K5_9SPHI</name>